<comment type="subunit">
    <text evidence="6">Heterooligomer composed of large and small subunits.</text>
</comment>
<dbReference type="InterPro" id="IPR037004">
    <property type="entry name" value="Exonuc_VII_ssu_sf"/>
</dbReference>
<evidence type="ECO:0000313" key="8">
    <source>
        <dbReference type="EMBL" id="TQQ84654.1"/>
    </source>
</evidence>
<evidence type="ECO:0000313" key="9">
    <source>
        <dbReference type="Proteomes" id="UP000317863"/>
    </source>
</evidence>
<dbReference type="AlphaFoldDB" id="A0A544QVD4"/>
<evidence type="ECO:0000256" key="6">
    <source>
        <dbReference type="HAMAP-Rule" id="MF_00337"/>
    </source>
</evidence>
<dbReference type="InterPro" id="IPR003761">
    <property type="entry name" value="Exonuc_VII_S"/>
</dbReference>
<dbReference type="Proteomes" id="UP000317863">
    <property type="component" value="Unassembled WGS sequence"/>
</dbReference>
<keyword evidence="5 6" id="KW-0269">Exonuclease</keyword>
<evidence type="ECO:0000256" key="7">
    <source>
        <dbReference type="SAM" id="Coils"/>
    </source>
</evidence>
<dbReference type="GO" id="GO:0009318">
    <property type="term" value="C:exodeoxyribonuclease VII complex"/>
    <property type="evidence" value="ECO:0007669"/>
    <property type="project" value="UniProtKB-UniRule"/>
</dbReference>
<organism evidence="8 9">
    <name type="scientific">Peptacetobacter hominis</name>
    <dbReference type="NCBI Taxonomy" id="2743610"/>
    <lineage>
        <taxon>Bacteria</taxon>
        <taxon>Bacillati</taxon>
        <taxon>Bacillota</taxon>
        <taxon>Clostridia</taxon>
        <taxon>Peptostreptococcales</taxon>
        <taxon>Peptostreptococcaceae</taxon>
        <taxon>Peptacetobacter</taxon>
    </lineage>
</organism>
<dbReference type="PIRSF" id="PIRSF006488">
    <property type="entry name" value="Exonuc_VII_S"/>
    <property type="match status" value="1"/>
</dbReference>
<evidence type="ECO:0000256" key="4">
    <source>
        <dbReference type="ARBA" id="ARBA00022801"/>
    </source>
</evidence>
<keyword evidence="9" id="KW-1185">Reference proteome</keyword>
<dbReference type="OrthoDB" id="1697399at2"/>
<comment type="caution">
    <text evidence="8">The sequence shown here is derived from an EMBL/GenBank/DDBJ whole genome shotgun (WGS) entry which is preliminary data.</text>
</comment>
<dbReference type="GO" id="GO:0005829">
    <property type="term" value="C:cytosol"/>
    <property type="evidence" value="ECO:0007669"/>
    <property type="project" value="TreeGrafter"/>
</dbReference>
<dbReference type="PANTHER" id="PTHR34137">
    <property type="entry name" value="EXODEOXYRIBONUCLEASE 7 SMALL SUBUNIT"/>
    <property type="match status" value="1"/>
</dbReference>
<evidence type="ECO:0000256" key="3">
    <source>
        <dbReference type="ARBA" id="ARBA00022722"/>
    </source>
</evidence>
<keyword evidence="4 6" id="KW-0378">Hydrolase</keyword>
<comment type="function">
    <text evidence="6">Bidirectionally degrades single-stranded DNA into large acid-insoluble oligonucleotides, which are then degraded further into small acid-soluble oligonucleotides.</text>
</comment>
<evidence type="ECO:0000256" key="2">
    <source>
        <dbReference type="ARBA" id="ARBA00022490"/>
    </source>
</evidence>
<dbReference type="Pfam" id="PF02609">
    <property type="entry name" value="Exonuc_VII_S"/>
    <property type="match status" value="1"/>
</dbReference>
<protein>
    <recommendedName>
        <fullName evidence="6">Exodeoxyribonuclease 7 small subunit</fullName>
        <ecNumber evidence="6">3.1.11.6</ecNumber>
    </recommendedName>
    <alternativeName>
        <fullName evidence="6">Exodeoxyribonuclease VII small subunit</fullName>
        <shortName evidence="6">Exonuclease VII small subunit</shortName>
    </alternativeName>
</protein>
<dbReference type="EMBL" id="SGJB01000008">
    <property type="protein sequence ID" value="TQQ84654.1"/>
    <property type="molecule type" value="Genomic_DNA"/>
</dbReference>
<dbReference type="Gene3D" id="1.10.287.1040">
    <property type="entry name" value="Exonuclease VII, small subunit"/>
    <property type="match status" value="1"/>
</dbReference>
<evidence type="ECO:0000256" key="5">
    <source>
        <dbReference type="ARBA" id="ARBA00022839"/>
    </source>
</evidence>
<dbReference type="RefSeq" id="WP_142535925.1">
    <property type="nucleotide sequence ID" value="NZ_SGJB01000008.1"/>
</dbReference>
<reference evidence="8 9" key="1">
    <citation type="submission" date="2019-02" db="EMBL/GenBank/DDBJ databases">
        <title>Peptostreptococcaceae bacterium ZHW00191 nov., a new bacterium isolated from the human gut.</title>
        <authorList>
            <person name="Zhou H.-W."/>
            <person name="Chen X.-J."/>
        </authorList>
    </citation>
    <scope>NUCLEOTIDE SEQUENCE [LARGE SCALE GENOMIC DNA]</scope>
    <source>
        <strain evidence="8 9">ZHW00191</strain>
    </source>
</reference>
<dbReference type="PANTHER" id="PTHR34137:SF1">
    <property type="entry name" value="EXODEOXYRIBONUCLEASE 7 SMALL SUBUNIT"/>
    <property type="match status" value="1"/>
</dbReference>
<sequence>MDIDKMSYEEAYLELENILRALEDRNTGLDKALEMYEEGIALYRRCNMLLNEAELKIKKFNEEGIEEDFNIENK</sequence>
<name>A0A544QVD4_9FIRM</name>
<dbReference type="HAMAP" id="MF_00337">
    <property type="entry name" value="Exonuc_7_S"/>
    <property type="match status" value="1"/>
</dbReference>
<dbReference type="GO" id="GO:0008855">
    <property type="term" value="F:exodeoxyribonuclease VII activity"/>
    <property type="evidence" value="ECO:0007669"/>
    <property type="project" value="UniProtKB-UniRule"/>
</dbReference>
<accession>A0A544QVD4</accession>
<dbReference type="NCBIfam" id="TIGR01280">
    <property type="entry name" value="xseB"/>
    <property type="match status" value="1"/>
</dbReference>
<keyword evidence="2 6" id="KW-0963">Cytoplasm</keyword>
<keyword evidence="7" id="KW-0175">Coiled coil</keyword>
<feature type="coiled-coil region" evidence="7">
    <location>
        <begin position="5"/>
        <end position="63"/>
    </location>
</feature>
<keyword evidence="3 6" id="KW-0540">Nuclease</keyword>
<gene>
    <name evidence="6 8" type="primary">xseB</name>
    <name evidence="8" type="ORF">EXD82_05550</name>
</gene>
<comment type="catalytic activity">
    <reaction evidence="6">
        <text>Exonucleolytic cleavage in either 5'- to 3'- or 3'- to 5'-direction to yield nucleoside 5'-phosphates.</text>
        <dbReference type="EC" id="3.1.11.6"/>
    </reaction>
</comment>
<evidence type="ECO:0000256" key="1">
    <source>
        <dbReference type="ARBA" id="ARBA00009998"/>
    </source>
</evidence>
<comment type="subcellular location">
    <subcellularLocation>
        <location evidence="6">Cytoplasm</location>
    </subcellularLocation>
</comment>
<dbReference type="GO" id="GO:0006308">
    <property type="term" value="P:DNA catabolic process"/>
    <property type="evidence" value="ECO:0007669"/>
    <property type="project" value="UniProtKB-UniRule"/>
</dbReference>
<dbReference type="EC" id="3.1.11.6" evidence="6"/>
<comment type="similarity">
    <text evidence="1 6">Belongs to the XseB family.</text>
</comment>
<dbReference type="SUPFAM" id="SSF116842">
    <property type="entry name" value="XseB-like"/>
    <property type="match status" value="1"/>
</dbReference>
<proteinExistence type="inferred from homology"/>